<sequence length="247" mass="26178">MTSPRALVVGVAALVLLLVLAALAAYTLGAQRHDKAGDQAVTVSGSGKVTVVPDLLIVDLAVKVTRPTNAEALAEGNRVEKKVTDALEKAGVARKDIRTTGFSVNPHYVYDRDGEHPRGFDAEHAIRVYARDLDTAGRILGDAVTAGGDDVQIRNTQLTLSDKAKAMDEARAKAVKDARSRAKAYADAGGRDLGKVVRIREREASSGYVPSAAADSAAVLKESRGAVPIEPGEQKLRVDVEVVFELE</sequence>
<dbReference type="Pfam" id="PF04402">
    <property type="entry name" value="SIMPL"/>
    <property type="match status" value="1"/>
</dbReference>
<evidence type="ECO:0000313" key="2">
    <source>
        <dbReference type="EMBL" id="GGO91662.1"/>
    </source>
</evidence>
<feature type="signal peptide" evidence="1">
    <location>
        <begin position="1"/>
        <end position="24"/>
    </location>
</feature>
<reference evidence="3" key="1">
    <citation type="journal article" date="2019" name="Int. J. Syst. Evol. Microbiol.">
        <title>The Global Catalogue of Microorganisms (GCM) 10K type strain sequencing project: providing services to taxonomists for standard genome sequencing and annotation.</title>
        <authorList>
            <consortium name="The Broad Institute Genomics Platform"/>
            <consortium name="The Broad Institute Genome Sequencing Center for Infectious Disease"/>
            <person name="Wu L."/>
            <person name="Ma J."/>
        </authorList>
    </citation>
    <scope>NUCLEOTIDE SEQUENCE [LARGE SCALE GENOMIC DNA]</scope>
    <source>
        <strain evidence="3">CGMCC 4.7371</strain>
    </source>
</reference>
<protein>
    <submittedName>
        <fullName evidence="2">SIMPL domain-containing protein</fullName>
    </submittedName>
</protein>
<organism evidence="2 3">
    <name type="scientific">Nocardioides phosphati</name>
    <dbReference type="NCBI Taxonomy" id="1867775"/>
    <lineage>
        <taxon>Bacteria</taxon>
        <taxon>Bacillati</taxon>
        <taxon>Actinomycetota</taxon>
        <taxon>Actinomycetes</taxon>
        <taxon>Propionibacteriales</taxon>
        <taxon>Nocardioidaceae</taxon>
        <taxon>Nocardioides</taxon>
    </lineage>
</organism>
<evidence type="ECO:0000256" key="1">
    <source>
        <dbReference type="SAM" id="SignalP"/>
    </source>
</evidence>
<feature type="chain" id="PRO_5045668437" evidence="1">
    <location>
        <begin position="25"/>
        <end position="247"/>
    </location>
</feature>
<accession>A0ABQ2NBJ8</accession>
<dbReference type="Gene3D" id="3.30.70.2970">
    <property type="entry name" value="Protein of unknown function (DUF541), domain 2"/>
    <property type="match status" value="1"/>
</dbReference>
<dbReference type="Proteomes" id="UP000655410">
    <property type="component" value="Unassembled WGS sequence"/>
</dbReference>
<keyword evidence="1" id="KW-0732">Signal</keyword>
<dbReference type="EMBL" id="BMNI01000007">
    <property type="protein sequence ID" value="GGO91662.1"/>
    <property type="molecule type" value="Genomic_DNA"/>
</dbReference>
<name>A0ABQ2NBJ8_9ACTN</name>
<dbReference type="InterPro" id="IPR052022">
    <property type="entry name" value="26kDa_periplasmic_antigen"/>
</dbReference>
<proteinExistence type="predicted"/>
<dbReference type="Gene3D" id="3.30.110.170">
    <property type="entry name" value="Protein of unknown function (DUF541), domain 1"/>
    <property type="match status" value="1"/>
</dbReference>
<keyword evidence="3" id="KW-1185">Reference proteome</keyword>
<dbReference type="PANTHER" id="PTHR34387">
    <property type="entry name" value="SLR1258 PROTEIN"/>
    <property type="match status" value="1"/>
</dbReference>
<comment type="caution">
    <text evidence="2">The sequence shown here is derived from an EMBL/GenBank/DDBJ whole genome shotgun (WGS) entry which is preliminary data.</text>
</comment>
<gene>
    <name evidence="2" type="primary">lpqG</name>
    <name evidence="2" type="ORF">GCM10011584_26280</name>
</gene>
<dbReference type="InterPro" id="IPR007497">
    <property type="entry name" value="SIMPL/DUF541"/>
</dbReference>
<dbReference type="PANTHER" id="PTHR34387:SF1">
    <property type="entry name" value="PERIPLASMIC IMMUNOGENIC PROTEIN"/>
    <property type="match status" value="1"/>
</dbReference>
<dbReference type="RefSeq" id="WP_188784477.1">
    <property type="nucleotide sequence ID" value="NZ_BMNI01000007.1"/>
</dbReference>
<evidence type="ECO:0000313" key="3">
    <source>
        <dbReference type="Proteomes" id="UP000655410"/>
    </source>
</evidence>